<dbReference type="AlphaFoldDB" id="A0A5N1ITD5"/>
<dbReference type="GO" id="GO:0006508">
    <property type="term" value="P:proteolysis"/>
    <property type="evidence" value="ECO:0007669"/>
    <property type="project" value="InterPro"/>
</dbReference>
<keyword evidence="4" id="KW-1185">Reference proteome</keyword>
<reference evidence="3 4" key="1">
    <citation type="submission" date="2019-09" db="EMBL/GenBank/DDBJ databases">
        <title>Genome sequence of Adhaeribacter sp. M2.</title>
        <authorList>
            <person name="Srinivasan S."/>
        </authorList>
    </citation>
    <scope>NUCLEOTIDE SEQUENCE [LARGE SCALE GENOMIC DNA]</scope>
    <source>
        <strain evidence="3 4">M2</strain>
    </source>
</reference>
<organism evidence="3 4">
    <name type="scientific">Adhaeribacter soli</name>
    <dbReference type="NCBI Taxonomy" id="2607655"/>
    <lineage>
        <taxon>Bacteria</taxon>
        <taxon>Pseudomonadati</taxon>
        <taxon>Bacteroidota</taxon>
        <taxon>Cytophagia</taxon>
        <taxon>Cytophagales</taxon>
        <taxon>Hymenobacteraceae</taxon>
        <taxon>Adhaeribacter</taxon>
    </lineage>
</organism>
<keyword evidence="2" id="KW-0812">Transmembrane</keyword>
<dbReference type="PANTHER" id="PTHR43019:SF23">
    <property type="entry name" value="PROTEASE DO-LIKE 5, CHLOROPLASTIC"/>
    <property type="match status" value="1"/>
</dbReference>
<dbReference type="InterPro" id="IPR009003">
    <property type="entry name" value="Peptidase_S1_PA"/>
</dbReference>
<gene>
    <name evidence="3" type="ORF">F0P94_14850</name>
</gene>
<dbReference type="GO" id="GO:0004252">
    <property type="term" value="F:serine-type endopeptidase activity"/>
    <property type="evidence" value="ECO:0007669"/>
    <property type="project" value="InterPro"/>
</dbReference>
<feature type="coiled-coil region" evidence="1">
    <location>
        <begin position="135"/>
        <end position="162"/>
    </location>
</feature>
<dbReference type="Proteomes" id="UP000326570">
    <property type="component" value="Unassembled WGS sequence"/>
</dbReference>
<keyword evidence="2" id="KW-1133">Transmembrane helix</keyword>
<dbReference type="Pfam" id="PF13365">
    <property type="entry name" value="Trypsin_2"/>
    <property type="match status" value="1"/>
</dbReference>
<evidence type="ECO:0000256" key="1">
    <source>
        <dbReference type="SAM" id="Coils"/>
    </source>
</evidence>
<dbReference type="InterPro" id="IPR043504">
    <property type="entry name" value="Peptidase_S1_PA_chymotrypsin"/>
</dbReference>
<keyword evidence="2" id="KW-0472">Membrane</keyword>
<proteinExistence type="predicted"/>
<comment type="caution">
    <text evidence="3">The sequence shown here is derived from an EMBL/GenBank/DDBJ whole genome shotgun (WGS) entry which is preliminary data.</text>
</comment>
<protein>
    <submittedName>
        <fullName evidence="3">Trypsin-like peptidase domain-containing protein</fullName>
    </submittedName>
</protein>
<name>A0A5N1ITD5_9BACT</name>
<dbReference type="RefSeq" id="WP_150904692.1">
    <property type="nucleotide sequence ID" value="NZ_VTWT01000008.1"/>
</dbReference>
<evidence type="ECO:0000313" key="4">
    <source>
        <dbReference type="Proteomes" id="UP000326570"/>
    </source>
</evidence>
<keyword evidence="1" id="KW-0175">Coiled coil</keyword>
<dbReference type="InterPro" id="IPR001940">
    <property type="entry name" value="Peptidase_S1C"/>
</dbReference>
<dbReference type="Gene3D" id="2.40.10.10">
    <property type="entry name" value="Trypsin-like serine proteases"/>
    <property type="match status" value="2"/>
</dbReference>
<feature type="transmembrane region" description="Helical" evidence="2">
    <location>
        <begin position="111"/>
        <end position="132"/>
    </location>
</feature>
<dbReference type="PANTHER" id="PTHR43019">
    <property type="entry name" value="SERINE ENDOPROTEASE DEGS"/>
    <property type="match status" value="1"/>
</dbReference>
<dbReference type="EMBL" id="VTWT01000008">
    <property type="protein sequence ID" value="KAA9331169.1"/>
    <property type="molecule type" value="Genomic_DNA"/>
</dbReference>
<evidence type="ECO:0000313" key="3">
    <source>
        <dbReference type="EMBL" id="KAA9331169.1"/>
    </source>
</evidence>
<dbReference type="SUPFAM" id="SSF50494">
    <property type="entry name" value="Trypsin-like serine proteases"/>
    <property type="match status" value="1"/>
</dbReference>
<evidence type="ECO:0000256" key="2">
    <source>
        <dbReference type="SAM" id="Phobius"/>
    </source>
</evidence>
<dbReference type="PRINTS" id="PR00834">
    <property type="entry name" value="PROTEASES2C"/>
</dbReference>
<accession>A0A5N1ITD5</accession>
<sequence length="379" mass="42214">MTETEAIALIERYLTGEMPAREAADFEARLRLDPVLARQAREFEELTSALQQYGQRREVKKKLNAIHAEMEKAAMTTEPAFSFEAPEAELETIKPVQPKWRIFWNAHSTTIAVAASVAILTVFSTLLSIQLWNSMGKQTMRYTELRREVENIKKNQRAINRAFNRKVAPKAEVNPGSFSGTGFALTENGYFVTSYHVINDADSVYIENKNGSRYKVTEVYKDLEHDLAILKVSDPNFTSFGTLPYTVSGNAADLGEKVYTLGFPREDMVFGEGSLSSQSGFEGDTAAYQISIPLNPGNSGGPLFDDKGNLIGVISGKQLDLQGAAFATKSTYLMTLADQLKSDSATRVSLSRQNNLSGRPRKQQLKKLKDFIFMVKVYN</sequence>